<keyword evidence="3" id="KW-0401">Integrin</keyword>
<evidence type="ECO:0000256" key="2">
    <source>
        <dbReference type="SAM" id="SignalP"/>
    </source>
</evidence>
<gene>
    <name evidence="3" type="ORF">AORI_2124</name>
</gene>
<dbReference type="InterPro" id="IPR013517">
    <property type="entry name" value="FG-GAP"/>
</dbReference>
<reference evidence="3 4" key="1">
    <citation type="journal article" date="2013" name="BMC Genomics">
        <title>ContigScape: a Cytoscape plugin facilitating microbial genome gap closing.</title>
        <authorList>
            <person name="Tang B."/>
            <person name="Wang Q."/>
            <person name="Yang M."/>
            <person name="Xie F."/>
            <person name="Zhu Y."/>
            <person name="Zhuo Y."/>
            <person name="Wang S."/>
            <person name="Gao H."/>
            <person name="Ding X."/>
            <person name="Zhang L."/>
            <person name="Zhao G."/>
            <person name="Zheng H."/>
        </authorList>
    </citation>
    <scope>NUCLEOTIDE SEQUENCE [LARGE SCALE GENOMIC DNA]</scope>
    <source>
        <strain evidence="3 4">HCCB10007</strain>
    </source>
</reference>
<dbReference type="Proteomes" id="UP000013968">
    <property type="component" value="Chromosome"/>
</dbReference>
<dbReference type="InterPro" id="IPR028994">
    <property type="entry name" value="Integrin_alpha_N"/>
</dbReference>
<dbReference type="Gene3D" id="2.40.128.340">
    <property type="match status" value="1"/>
</dbReference>
<dbReference type="Pfam" id="PF13517">
    <property type="entry name" value="FG-GAP_3"/>
    <property type="match status" value="1"/>
</dbReference>
<dbReference type="SUPFAM" id="SSF69318">
    <property type="entry name" value="Integrin alpha N-terminal domain"/>
    <property type="match status" value="1"/>
</dbReference>
<dbReference type="PANTHER" id="PTHR39431">
    <property type="entry name" value="FRPA/C-RELATED PROTEIN"/>
    <property type="match status" value="1"/>
</dbReference>
<dbReference type="RefSeq" id="WP_016332507.1">
    <property type="nucleotide sequence ID" value="NC_021252.1"/>
</dbReference>
<feature type="chain" id="PRO_5004379504" evidence="2">
    <location>
        <begin position="27"/>
        <end position="189"/>
    </location>
</feature>
<evidence type="ECO:0000256" key="1">
    <source>
        <dbReference type="ARBA" id="ARBA00022729"/>
    </source>
</evidence>
<evidence type="ECO:0000313" key="3">
    <source>
        <dbReference type="EMBL" id="AGM04712.1"/>
    </source>
</evidence>
<dbReference type="KEGG" id="aoi:AORI_2124"/>
<protein>
    <submittedName>
        <fullName evidence="3">Integrins alpha chain</fullName>
    </submittedName>
</protein>
<name>R4T121_9PSEU</name>
<organism evidence="3 4">
    <name type="scientific">Amycolatopsis keratiniphila</name>
    <dbReference type="NCBI Taxonomy" id="129921"/>
    <lineage>
        <taxon>Bacteria</taxon>
        <taxon>Bacillati</taxon>
        <taxon>Actinomycetota</taxon>
        <taxon>Actinomycetes</taxon>
        <taxon>Pseudonocardiales</taxon>
        <taxon>Pseudonocardiaceae</taxon>
        <taxon>Amycolatopsis</taxon>
        <taxon>Amycolatopsis japonica group</taxon>
    </lineage>
</organism>
<sequence length="189" mass="20025">MRRSIRLGTALAGLLAGLLVAPGAAADEGDFRIAASPSSQKTAADFDGDGFADKAVWRPGNGVWYVIRSSNGSVVSQQWGVSGDVPVAADYDGDHRADFAVWRPGNGIWYIIQSSNGAVVTQQWGVAGDVPLTGDFNGDGRSDFVVWRPSNGTWYVLGIATVQWGVAGDVPVAGIQRGRTRRLHRLAAE</sequence>
<dbReference type="GO" id="GO:0007229">
    <property type="term" value="P:integrin-mediated signaling pathway"/>
    <property type="evidence" value="ECO:0007669"/>
    <property type="project" value="UniProtKB-KW"/>
</dbReference>
<keyword evidence="1 2" id="KW-0732">Signal</keyword>
<dbReference type="HOGENOM" id="CLU_1431838_0_0_11"/>
<dbReference type="PANTHER" id="PTHR39431:SF1">
    <property type="entry name" value="FRPA_C-RELATED PROTEIN"/>
    <property type="match status" value="1"/>
</dbReference>
<dbReference type="EMBL" id="CP003410">
    <property type="protein sequence ID" value="AGM04712.1"/>
    <property type="molecule type" value="Genomic_DNA"/>
</dbReference>
<feature type="signal peptide" evidence="2">
    <location>
        <begin position="1"/>
        <end position="26"/>
    </location>
</feature>
<keyword evidence="4" id="KW-1185">Reference proteome</keyword>
<dbReference type="PATRIC" id="fig|1156913.3.peg.2174"/>
<evidence type="ECO:0000313" key="4">
    <source>
        <dbReference type="Proteomes" id="UP000013968"/>
    </source>
</evidence>
<dbReference type="AlphaFoldDB" id="R4T121"/>
<proteinExistence type="predicted"/>
<accession>R4T121</accession>